<reference evidence="11 12" key="1">
    <citation type="journal article" date="2007" name="Science">
        <title>The Chlamydomonas genome reveals the evolution of key animal and plant functions.</title>
        <authorList>
            <person name="Merchant S.S."/>
            <person name="Prochnik S.E."/>
            <person name="Vallon O."/>
            <person name="Harris E.H."/>
            <person name="Karpowicz S.J."/>
            <person name="Witman G.B."/>
            <person name="Terry A."/>
            <person name="Salamov A."/>
            <person name="Fritz-Laylin L.K."/>
            <person name="Marechal-Drouard L."/>
            <person name="Marshall W.F."/>
            <person name="Qu L.H."/>
            <person name="Nelson D.R."/>
            <person name="Sanderfoot A.A."/>
            <person name="Spalding M.H."/>
            <person name="Kapitonov V.V."/>
            <person name="Ren Q."/>
            <person name="Ferris P."/>
            <person name="Lindquist E."/>
            <person name="Shapiro H."/>
            <person name="Lucas S.M."/>
            <person name="Grimwood J."/>
            <person name="Schmutz J."/>
            <person name="Cardol P."/>
            <person name="Cerutti H."/>
            <person name="Chanfreau G."/>
            <person name="Chen C.L."/>
            <person name="Cognat V."/>
            <person name="Croft M.T."/>
            <person name="Dent R."/>
            <person name="Dutcher S."/>
            <person name="Fernandez E."/>
            <person name="Fukuzawa H."/>
            <person name="Gonzalez-Ballester D."/>
            <person name="Gonzalez-Halphen D."/>
            <person name="Hallmann A."/>
            <person name="Hanikenne M."/>
            <person name="Hippler M."/>
            <person name="Inwood W."/>
            <person name="Jabbari K."/>
            <person name="Kalanon M."/>
            <person name="Kuras R."/>
            <person name="Lefebvre P.A."/>
            <person name="Lemaire S.D."/>
            <person name="Lobanov A.V."/>
            <person name="Lohr M."/>
            <person name="Manuell A."/>
            <person name="Meier I."/>
            <person name="Mets L."/>
            <person name="Mittag M."/>
            <person name="Mittelmeier T."/>
            <person name="Moroney J.V."/>
            <person name="Moseley J."/>
            <person name="Napoli C."/>
            <person name="Nedelcu A.M."/>
            <person name="Niyogi K."/>
            <person name="Novoselov S.V."/>
            <person name="Paulsen I.T."/>
            <person name="Pazour G."/>
            <person name="Purton S."/>
            <person name="Ral J.P."/>
            <person name="Riano-Pachon D.M."/>
            <person name="Riekhof W."/>
            <person name="Rymarquis L."/>
            <person name="Schroda M."/>
            <person name="Stern D."/>
            <person name="Umen J."/>
            <person name="Willows R."/>
            <person name="Wilson N."/>
            <person name="Zimmer S.L."/>
            <person name="Allmer J."/>
            <person name="Balk J."/>
            <person name="Bisova K."/>
            <person name="Chen C.J."/>
            <person name="Elias M."/>
            <person name="Gendler K."/>
            <person name="Hauser C."/>
            <person name="Lamb M.R."/>
            <person name="Ledford H."/>
            <person name="Long J.C."/>
            <person name="Minagawa J."/>
            <person name="Page M.D."/>
            <person name="Pan J."/>
            <person name="Pootakham W."/>
            <person name="Roje S."/>
            <person name="Rose A."/>
            <person name="Stahlberg E."/>
            <person name="Terauchi A.M."/>
            <person name="Yang P."/>
            <person name="Ball S."/>
            <person name="Bowler C."/>
            <person name="Dieckmann C.L."/>
            <person name="Gladyshev V.N."/>
            <person name="Green P."/>
            <person name="Jorgensen R."/>
            <person name="Mayfield S."/>
            <person name="Mueller-Roeber B."/>
            <person name="Rajamani S."/>
            <person name="Sayre R.T."/>
            <person name="Brokstein P."/>
            <person name="Dubchak I."/>
            <person name="Goodstein D."/>
            <person name="Hornick L."/>
            <person name="Huang Y.W."/>
            <person name="Jhaveri J."/>
            <person name="Luo Y."/>
            <person name="Martinez D."/>
            <person name="Ngau W.C."/>
            <person name="Otillar B."/>
            <person name="Poliakov A."/>
            <person name="Porter A."/>
            <person name="Szajkowski L."/>
            <person name="Werner G."/>
            <person name="Zhou K."/>
            <person name="Grigoriev I.V."/>
            <person name="Rokhsar D.S."/>
            <person name="Grossman A.R."/>
        </authorList>
    </citation>
    <scope>NUCLEOTIDE SEQUENCE [LARGE SCALE GENOMIC DNA]</scope>
    <source>
        <strain evidence="12">CC-503</strain>
    </source>
</reference>
<dbReference type="SUPFAM" id="SSF53187">
    <property type="entry name" value="Zn-dependent exopeptidases"/>
    <property type="match status" value="1"/>
</dbReference>
<dbReference type="STRING" id="3055.A0A2K3D1J2"/>
<keyword evidence="4" id="KW-0479">Metal-binding</keyword>
<dbReference type="OMA" id="KGGYPGW"/>
<comment type="cofactor">
    <cofactor evidence="1">
        <name>Co(2+)</name>
        <dbReference type="ChEBI" id="CHEBI:48828"/>
    </cofactor>
</comment>
<evidence type="ECO:0000256" key="6">
    <source>
        <dbReference type="ARBA" id="ARBA00022833"/>
    </source>
</evidence>
<dbReference type="GO" id="GO:0046872">
    <property type="term" value="F:metal ion binding"/>
    <property type="evidence" value="ECO:0007669"/>
    <property type="project" value="UniProtKB-KW"/>
</dbReference>
<organism evidence="11 12">
    <name type="scientific">Chlamydomonas reinhardtii</name>
    <name type="common">Chlamydomonas smithii</name>
    <dbReference type="NCBI Taxonomy" id="3055"/>
    <lineage>
        <taxon>Eukaryota</taxon>
        <taxon>Viridiplantae</taxon>
        <taxon>Chlorophyta</taxon>
        <taxon>core chlorophytes</taxon>
        <taxon>Chlorophyceae</taxon>
        <taxon>CS clade</taxon>
        <taxon>Chlamydomonadales</taxon>
        <taxon>Chlamydomonadaceae</taxon>
        <taxon>Chlamydomonas</taxon>
    </lineage>
</organism>
<evidence type="ECO:0000256" key="4">
    <source>
        <dbReference type="ARBA" id="ARBA00022723"/>
    </source>
</evidence>
<evidence type="ECO:0000256" key="9">
    <source>
        <dbReference type="SAM" id="MobiDB-lite"/>
    </source>
</evidence>
<keyword evidence="5" id="KW-0378">Hydrolase</keyword>
<dbReference type="InterPro" id="IPR011650">
    <property type="entry name" value="Peptidase_M20_dimer"/>
</dbReference>
<evidence type="ECO:0000256" key="5">
    <source>
        <dbReference type="ARBA" id="ARBA00022801"/>
    </source>
</evidence>
<dbReference type="ExpressionAtlas" id="A0A2K3D1J2">
    <property type="expression patterns" value="baseline and differential"/>
</dbReference>
<keyword evidence="6" id="KW-0862">Zinc</keyword>
<dbReference type="FunFam" id="3.40.630.10:FF:000018">
    <property type="entry name" value="Aminoacyl-histidine dipeptidase PepD"/>
    <property type="match status" value="1"/>
</dbReference>
<evidence type="ECO:0000256" key="8">
    <source>
        <dbReference type="ARBA" id="ARBA00023285"/>
    </source>
</evidence>
<dbReference type="OrthoDB" id="191370at2759"/>
<dbReference type="AlphaFoldDB" id="A0A2K3D1J2"/>
<dbReference type="GO" id="GO:0043171">
    <property type="term" value="P:peptide catabolic process"/>
    <property type="evidence" value="ECO:0000318"/>
    <property type="project" value="GO_Central"/>
</dbReference>
<sequence>MASDACAATEAAIAGLQPPALWKFFAQLTQIPRPSKHEARVLQYLKDFAEARRLSWRQDAVGNLVICRPGSGGGEAAPGVVIQGHIDMVCEKDPALTHFDFMTHPLTLRREGDWVRASGTTLGADNGIGVAAALALLDLPPSAKLPPLECLFTVDEETGLTGAFQIAPDLVQGRTMLNLDTEDWGEVFIGCAGGGDTTLVLEVGLQPPPPSSTPMNPYELSVSGLLGGHSGLNIAEGRGNAVQLLARALAAVDQAAAAAAGGEAAGSSSSSGSSSNGNGSGGNGSGDPGWRLVSAGGGDKRNAIARDASAVILVSDARREAVAAAVGALQTQLAAEYGRLEEGLAVRLRPLPGPAGTPQQQQQQQQQVTEVVAPADVCRLLALLRGLPHGPLKFSHAVPGLVETSNNVASLKDAATLPPGEPGSSSGGGSSSCPAGVRRYVVVCTTRSSLTPALEATRDVIAGLAHLAGCTALHRKAAYPGWQPDPTSPVLQMTLDAYKELTGGEAKVSAIHAGLECGILQQRFNGLDCVSFGPTIKGAHSPDERVQASTVAPFWDLTLRLLQRLADVRQ</sequence>
<feature type="compositionally biased region" description="Low complexity" evidence="9">
    <location>
        <begin position="263"/>
        <end position="277"/>
    </location>
</feature>
<feature type="region of interest" description="Disordered" evidence="9">
    <location>
        <begin position="413"/>
        <end position="433"/>
    </location>
</feature>
<evidence type="ECO:0000256" key="3">
    <source>
        <dbReference type="ARBA" id="ARBA00022670"/>
    </source>
</evidence>
<dbReference type="GO" id="GO:0005829">
    <property type="term" value="C:cytosol"/>
    <property type="evidence" value="ECO:0000318"/>
    <property type="project" value="GO_Central"/>
</dbReference>
<dbReference type="Pfam" id="PF07687">
    <property type="entry name" value="M20_dimer"/>
    <property type="match status" value="1"/>
</dbReference>
<dbReference type="PANTHER" id="PTHR43501">
    <property type="entry name" value="CYTOSOL NON-SPECIFIC DIPEPTIDASE"/>
    <property type="match status" value="1"/>
</dbReference>
<evidence type="ECO:0000256" key="2">
    <source>
        <dbReference type="ARBA" id="ARBA00001947"/>
    </source>
</evidence>
<dbReference type="GeneID" id="5724643"/>
<gene>
    <name evidence="11" type="ORF">CHLRE_13g607000v5</name>
</gene>
<dbReference type="Gene3D" id="3.40.630.10">
    <property type="entry name" value="Zn peptidases"/>
    <property type="match status" value="2"/>
</dbReference>
<name>A0A2K3D1J2_CHLRE</name>
<dbReference type="InterPro" id="IPR002933">
    <property type="entry name" value="Peptidase_M20"/>
</dbReference>
<keyword evidence="12" id="KW-1185">Reference proteome</keyword>
<accession>A0A2K3D1J2</accession>
<dbReference type="InParanoid" id="A0A2K3D1J2"/>
<keyword evidence="8" id="KW-0170">Cobalt</keyword>
<dbReference type="GO" id="GO:0070573">
    <property type="term" value="F:metallodipeptidase activity"/>
    <property type="evidence" value="ECO:0000318"/>
    <property type="project" value="GO_Central"/>
</dbReference>
<feature type="region of interest" description="Disordered" evidence="9">
    <location>
        <begin position="263"/>
        <end position="294"/>
    </location>
</feature>
<feature type="domain" description="Peptidase M20 dimerisation" evidence="10">
    <location>
        <begin position="222"/>
        <end position="338"/>
    </location>
</feature>
<dbReference type="PaxDb" id="3055-EDO99004"/>
<protein>
    <recommendedName>
        <fullName evidence="10">Peptidase M20 dimerisation domain-containing protein</fullName>
    </recommendedName>
</protein>
<evidence type="ECO:0000256" key="7">
    <source>
        <dbReference type="ARBA" id="ARBA00023049"/>
    </source>
</evidence>
<keyword evidence="7" id="KW-0482">Metalloprotease</keyword>
<evidence type="ECO:0000313" key="11">
    <source>
        <dbReference type="EMBL" id="PNW74401.1"/>
    </source>
</evidence>
<feature type="compositionally biased region" description="Gly residues" evidence="9">
    <location>
        <begin position="278"/>
        <end position="287"/>
    </location>
</feature>
<evidence type="ECO:0000259" key="10">
    <source>
        <dbReference type="Pfam" id="PF07687"/>
    </source>
</evidence>
<dbReference type="Gramene" id="PNW74401">
    <property type="protein sequence ID" value="PNW74401"/>
    <property type="gene ID" value="CHLRE_13g607000v5"/>
</dbReference>
<dbReference type="PRINTS" id="PR00934">
    <property type="entry name" value="XHISDIPTASE"/>
</dbReference>
<dbReference type="InterPro" id="IPR001160">
    <property type="entry name" value="Peptidase_M20C"/>
</dbReference>
<dbReference type="FunFam" id="3.40.630.10:FF:000015">
    <property type="entry name" value="Aminoacyl-histidine dipeptidase PepD"/>
    <property type="match status" value="1"/>
</dbReference>
<dbReference type="Proteomes" id="UP000006906">
    <property type="component" value="Chromosome 13"/>
</dbReference>
<proteinExistence type="predicted"/>
<dbReference type="EMBL" id="CM008974">
    <property type="protein sequence ID" value="PNW74401.1"/>
    <property type="molecule type" value="Genomic_DNA"/>
</dbReference>
<dbReference type="GO" id="GO:0006508">
    <property type="term" value="P:proteolysis"/>
    <property type="evidence" value="ECO:0007669"/>
    <property type="project" value="UniProtKB-KW"/>
</dbReference>
<evidence type="ECO:0000256" key="1">
    <source>
        <dbReference type="ARBA" id="ARBA00001941"/>
    </source>
</evidence>
<evidence type="ECO:0000313" key="12">
    <source>
        <dbReference type="Proteomes" id="UP000006906"/>
    </source>
</evidence>
<dbReference type="RefSeq" id="XP_042917874.1">
    <property type="nucleotide sequence ID" value="XM_043069899.1"/>
</dbReference>
<dbReference type="KEGG" id="cre:CHLRE_13g607000v5"/>
<comment type="cofactor">
    <cofactor evidence="2">
        <name>Zn(2+)</name>
        <dbReference type="ChEBI" id="CHEBI:29105"/>
    </cofactor>
</comment>
<dbReference type="Pfam" id="PF01546">
    <property type="entry name" value="Peptidase_M20"/>
    <property type="match status" value="1"/>
</dbReference>
<dbReference type="PANTHER" id="PTHR43501:SF1">
    <property type="entry name" value="CYTOSOL NON-SPECIFIC DIPEPTIDASE"/>
    <property type="match status" value="1"/>
</dbReference>
<keyword evidence="3" id="KW-0645">Protease</keyword>